<evidence type="ECO:0000313" key="3">
    <source>
        <dbReference type="Proteomes" id="UP000582646"/>
    </source>
</evidence>
<evidence type="ECO:0000313" key="2">
    <source>
        <dbReference type="EMBL" id="NKY19480.1"/>
    </source>
</evidence>
<evidence type="ECO:0000256" key="1">
    <source>
        <dbReference type="SAM" id="MobiDB-lite"/>
    </source>
</evidence>
<protein>
    <submittedName>
        <fullName evidence="2">Uncharacterized protein</fullName>
    </submittedName>
</protein>
<proteinExistence type="predicted"/>
<feature type="region of interest" description="Disordered" evidence="1">
    <location>
        <begin position="34"/>
        <end position="56"/>
    </location>
</feature>
<keyword evidence="3" id="KW-1185">Reference proteome</keyword>
<gene>
    <name evidence="2" type="ORF">HF999_14025</name>
</gene>
<sequence length="80" mass="8412">MRPPLAGVAQPAPVTKEQRVPPWVFARAVPPRIRPTTDVRHRRAGGGAVHSSAPVARQTAGAFRVVEPASGRAGSLEGNQ</sequence>
<dbReference type="RefSeq" id="WP_168546475.1">
    <property type="nucleotide sequence ID" value="NZ_BAAAKS010000019.1"/>
</dbReference>
<dbReference type="EMBL" id="JAAXOQ010000018">
    <property type="protein sequence ID" value="NKY19480.1"/>
    <property type="molecule type" value="Genomic_DNA"/>
</dbReference>
<reference evidence="2 3" key="1">
    <citation type="submission" date="2020-04" db="EMBL/GenBank/DDBJ databases">
        <title>MicrobeNet Type strains.</title>
        <authorList>
            <person name="Nicholson A.C."/>
        </authorList>
    </citation>
    <scope>NUCLEOTIDE SEQUENCE [LARGE SCALE GENOMIC DNA]</scope>
    <source>
        <strain evidence="2 3">DSM 44113</strain>
    </source>
</reference>
<accession>A0A846X6T1</accession>
<organism evidence="2 3">
    <name type="scientific">Tsukamurella spumae</name>
    <dbReference type="NCBI Taxonomy" id="44753"/>
    <lineage>
        <taxon>Bacteria</taxon>
        <taxon>Bacillati</taxon>
        <taxon>Actinomycetota</taxon>
        <taxon>Actinomycetes</taxon>
        <taxon>Mycobacteriales</taxon>
        <taxon>Tsukamurellaceae</taxon>
        <taxon>Tsukamurella</taxon>
    </lineage>
</organism>
<dbReference type="Proteomes" id="UP000582646">
    <property type="component" value="Unassembled WGS sequence"/>
</dbReference>
<name>A0A846X6T1_9ACTN</name>
<dbReference type="AlphaFoldDB" id="A0A846X6T1"/>
<comment type="caution">
    <text evidence="2">The sequence shown here is derived from an EMBL/GenBank/DDBJ whole genome shotgun (WGS) entry which is preliminary data.</text>
</comment>